<name>A0AA47N665_MERPO</name>
<dbReference type="PANTHER" id="PTHR11085:SF2">
    <property type="entry name" value="NOVEL PROTEIN SIMILAR TO VERTEBRATE SIRTUIN (SILENT MATING TYPE INFORMATION REGULATION 2 HOMOLOG) 2 (S. CEREVISIAE) (SIRT2)"/>
    <property type="match status" value="1"/>
</dbReference>
<dbReference type="Gene3D" id="3.30.1600.10">
    <property type="entry name" value="SIR2/SIRT2 'Small Domain"/>
    <property type="match status" value="1"/>
</dbReference>
<dbReference type="Proteomes" id="UP001174136">
    <property type="component" value="Unassembled WGS sequence"/>
</dbReference>
<evidence type="ECO:0000256" key="2">
    <source>
        <dbReference type="ARBA" id="ARBA00023027"/>
    </source>
</evidence>
<feature type="domain" description="Deacetylase sirtuin-type" evidence="5">
    <location>
        <begin position="209"/>
        <end position="472"/>
    </location>
</feature>
<feature type="binding site" evidence="3">
    <location>
        <position position="371"/>
    </location>
    <ligand>
        <name>Zn(2+)</name>
        <dbReference type="ChEBI" id="CHEBI:29105"/>
    </ligand>
</feature>
<evidence type="ECO:0000313" key="7">
    <source>
        <dbReference type="Proteomes" id="UP001174136"/>
    </source>
</evidence>
<feature type="region of interest" description="Disordered" evidence="4">
    <location>
        <begin position="39"/>
        <end position="145"/>
    </location>
</feature>
<feature type="compositionally biased region" description="Polar residues" evidence="4">
    <location>
        <begin position="186"/>
        <end position="201"/>
    </location>
</feature>
<feature type="region of interest" description="Disordered" evidence="4">
    <location>
        <begin position="180"/>
        <end position="209"/>
    </location>
</feature>
<accession>A0AA47N665</accession>
<keyword evidence="7" id="KW-1185">Reference proteome</keyword>
<evidence type="ECO:0000256" key="1">
    <source>
        <dbReference type="ARBA" id="ARBA00022679"/>
    </source>
</evidence>
<protein>
    <submittedName>
        <fullName evidence="6">NAD-dependent protein deacetylase sirtuin-3, mitochondrial</fullName>
    </submittedName>
</protein>
<dbReference type="GO" id="GO:0046872">
    <property type="term" value="F:metal ion binding"/>
    <property type="evidence" value="ECO:0007669"/>
    <property type="project" value="UniProtKB-KW"/>
</dbReference>
<dbReference type="GO" id="GO:0070403">
    <property type="term" value="F:NAD+ binding"/>
    <property type="evidence" value="ECO:0007669"/>
    <property type="project" value="InterPro"/>
</dbReference>
<keyword evidence="3" id="KW-0862">Zinc</keyword>
<feature type="compositionally biased region" description="Low complexity" evidence="4">
    <location>
        <begin position="103"/>
        <end position="134"/>
    </location>
</feature>
<dbReference type="Pfam" id="PF02146">
    <property type="entry name" value="SIR2"/>
    <property type="match status" value="1"/>
</dbReference>
<evidence type="ECO:0000256" key="3">
    <source>
        <dbReference type="PROSITE-ProRule" id="PRU00236"/>
    </source>
</evidence>
<dbReference type="Gene3D" id="3.40.50.1220">
    <property type="entry name" value="TPP-binding domain"/>
    <property type="match status" value="1"/>
</dbReference>
<feature type="binding site" evidence="3">
    <location>
        <position position="374"/>
    </location>
    <ligand>
        <name>Zn(2+)</name>
        <dbReference type="ChEBI" id="CHEBI:29105"/>
    </ligand>
</feature>
<proteinExistence type="predicted"/>
<comment type="caution">
    <text evidence="6">The sequence shown here is derived from an EMBL/GenBank/DDBJ whole genome shotgun (WGS) entry which is preliminary data.</text>
</comment>
<feature type="active site" description="Proton acceptor" evidence="3">
    <location>
        <position position="339"/>
    </location>
</feature>
<dbReference type="InterPro" id="IPR003000">
    <property type="entry name" value="Sirtuin"/>
</dbReference>
<evidence type="ECO:0000259" key="5">
    <source>
        <dbReference type="PROSITE" id="PS50305"/>
    </source>
</evidence>
<keyword evidence="2" id="KW-0520">NAD</keyword>
<dbReference type="InterPro" id="IPR026590">
    <property type="entry name" value="Ssirtuin_cat_dom"/>
</dbReference>
<keyword evidence="3" id="KW-0479">Metal-binding</keyword>
<dbReference type="InterPro" id="IPR026591">
    <property type="entry name" value="Sirtuin_cat_small_dom_sf"/>
</dbReference>
<dbReference type="CDD" id="cd01408">
    <property type="entry name" value="SIRT1"/>
    <property type="match status" value="1"/>
</dbReference>
<dbReference type="EMBL" id="JAOPHQ010001132">
    <property type="protein sequence ID" value="KAK0152327.1"/>
    <property type="molecule type" value="Genomic_DNA"/>
</dbReference>
<dbReference type="GO" id="GO:0017136">
    <property type="term" value="F:histone deacetylase activity, NAD-dependent"/>
    <property type="evidence" value="ECO:0007669"/>
    <property type="project" value="TreeGrafter"/>
</dbReference>
<dbReference type="GO" id="GO:0005634">
    <property type="term" value="C:nucleus"/>
    <property type="evidence" value="ECO:0007669"/>
    <property type="project" value="TreeGrafter"/>
</dbReference>
<evidence type="ECO:0000256" key="4">
    <source>
        <dbReference type="SAM" id="MobiDB-lite"/>
    </source>
</evidence>
<feature type="binding site" evidence="3">
    <location>
        <position position="350"/>
    </location>
    <ligand>
        <name>Zn(2+)</name>
        <dbReference type="ChEBI" id="CHEBI:29105"/>
    </ligand>
</feature>
<keyword evidence="1" id="KW-0808">Transferase</keyword>
<dbReference type="InterPro" id="IPR050134">
    <property type="entry name" value="NAD-dep_sirtuin_deacylases"/>
</dbReference>
<feature type="compositionally biased region" description="Polar residues" evidence="4">
    <location>
        <begin position="55"/>
        <end position="101"/>
    </location>
</feature>
<feature type="binding site" evidence="3">
    <location>
        <position position="347"/>
    </location>
    <ligand>
        <name>Zn(2+)</name>
        <dbReference type="ChEBI" id="CHEBI:29105"/>
    </ligand>
</feature>
<organism evidence="6 7">
    <name type="scientific">Merluccius polli</name>
    <name type="common">Benguela hake</name>
    <name type="synonym">Merluccius cadenati</name>
    <dbReference type="NCBI Taxonomy" id="89951"/>
    <lineage>
        <taxon>Eukaryota</taxon>
        <taxon>Metazoa</taxon>
        <taxon>Chordata</taxon>
        <taxon>Craniata</taxon>
        <taxon>Vertebrata</taxon>
        <taxon>Euteleostomi</taxon>
        <taxon>Actinopterygii</taxon>
        <taxon>Neopterygii</taxon>
        <taxon>Teleostei</taxon>
        <taxon>Neoteleostei</taxon>
        <taxon>Acanthomorphata</taxon>
        <taxon>Zeiogadaria</taxon>
        <taxon>Gadariae</taxon>
        <taxon>Gadiformes</taxon>
        <taxon>Gadoidei</taxon>
        <taxon>Merlucciidae</taxon>
        <taxon>Merluccius</taxon>
    </lineage>
</organism>
<dbReference type="PROSITE" id="PS50305">
    <property type="entry name" value="SIRTUIN"/>
    <property type="match status" value="1"/>
</dbReference>
<dbReference type="AlphaFoldDB" id="A0AA47N665"/>
<gene>
    <name evidence="6" type="primary">SIRT3_1</name>
    <name evidence="6" type="ORF">N1851_006236</name>
</gene>
<feature type="region of interest" description="Disordered" evidence="4">
    <location>
        <begin position="496"/>
        <end position="519"/>
    </location>
</feature>
<reference evidence="6" key="1">
    <citation type="journal article" date="2023" name="Front. Mar. Sci.">
        <title>A new Merluccius polli reference genome to investigate the effects of global change in West African waters.</title>
        <authorList>
            <person name="Mateo J.L."/>
            <person name="Blanco-Fernandez C."/>
            <person name="Garcia-Vazquez E."/>
            <person name="Machado-Schiaffino G."/>
        </authorList>
    </citation>
    <scope>NUCLEOTIDE SEQUENCE</scope>
    <source>
        <strain evidence="6">C29</strain>
        <tissue evidence="6">Fin</tissue>
    </source>
</reference>
<sequence length="519" mass="56824">MHKRHYSRETRKDVLGQVIAKLLISTCSPWAGFEMSKSRPALEKKAATHPAVTRMTRSSASQARLTSPGQQQDSRPGQYQAKLTSPGQQQDSRPGQYQAKLTSPGQQQDSGPGQYQAKLTSPGQQQDSGPGQYGKQRRKHTDSALAQDLSHMSAIRDQASAEGEHVFSVSFSPVFNEGNMCDMSRDSTQNGQPATPSSVNHQARPRVKSSCSRGGLASVARLVKLGRCKNIVVVAGAGISTASGIPDFRTPGTGLYANLERYNLPYPEAVFNIDYFSDHPQAFFSLAKELYPGSHRPNYIHYFIRMLHHKGLLLRVFTQNIDGLERMCGIPDDKLVEAHGNFATASCHLCYTPYPADNAKVAIMSGNVPTCSFCSGAVKPDVVFFGEDLPQKYFLHSKDFPKADLLIIMGTSLQIEPFASLVNTVRSSVPRLLLNRHAVGPFEKTPLRRADHVELGDLVDSVQRFAQILGWSAEIEHLMSSQGNWCVSPSVPEARRHASCSSEENDSETDGKSSASSSN</sequence>
<dbReference type="SUPFAM" id="SSF52467">
    <property type="entry name" value="DHS-like NAD/FAD-binding domain"/>
    <property type="match status" value="1"/>
</dbReference>
<dbReference type="PANTHER" id="PTHR11085">
    <property type="entry name" value="NAD-DEPENDENT PROTEIN DEACYLASE SIRTUIN-5, MITOCHONDRIAL-RELATED"/>
    <property type="match status" value="1"/>
</dbReference>
<evidence type="ECO:0000313" key="6">
    <source>
        <dbReference type="EMBL" id="KAK0152327.1"/>
    </source>
</evidence>
<dbReference type="InterPro" id="IPR029035">
    <property type="entry name" value="DHS-like_NAD/FAD-binding_dom"/>
</dbReference>